<dbReference type="InterPro" id="IPR013737">
    <property type="entry name" value="Bac_rhamnosid_N"/>
</dbReference>
<name>A0AAW6U2Y2_9BACT</name>
<dbReference type="Pfam" id="PF08531">
    <property type="entry name" value="Bac_rhamnosid_N"/>
    <property type="match status" value="1"/>
</dbReference>
<evidence type="ECO:0000259" key="2">
    <source>
        <dbReference type="Pfam" id="PF08531"/>
    </source>
</evidence>
<organism evidence="3 4">
    <name type="scientific">Anaerobaca lacustris</name>
    <dbReference type="NCBI Taxonomy" id="3044600"/>
    <lineage>
        <taxon>Bacteria</taxon>
        <taxon>Pseudomonadati</taxon>
        <taxon>Planctomycetota</taxon>
        <taxon>Phycisphaerae</taxon>
        <taxon>Sedimentisphaerales</taxon>
        <taxon>Anaerobacaceae</taxon>
        <taxon>Anaerobaca</taxon>
    </lineage>
</organism>
<keyword evidence="1" id="KW-0732">Signal</keyword>
<evidence type="ECO:0000313" key="4">
    <source>
        <dbReference type="Proteomes" id="UP001431776"/>
    </source>
</evidence>
<accession>A0AAW6U2Y2</accession>
<feature type="signal peptide" evidence="1">
    <location>
        <begin position="1"/>
        <end position="21"/>
    </location>
</feature>
<sequence>MKRLTALTILACLAMATSVHAAQYPLYAGQNIEIGFVKVWHNANGLRVIYRITDEAWILVDTKLAVATNLNGIPRNKPGNPIPGQFPYTEPNGGGVISDTRHPYLIPWSAICNGGSPCDVVIAAHADVQKLGDPVTECVVSSTTSATLESGTPAVEAWQPFDPDNDYWDNNINYSFPDEAKWIWSSYRTSQPISGEIVAFETIFNIASACITSGQLRITADNGYEVNINGNFVGDAQVYGDWKTSNFTQAFVDVDGWQSVETWDVTGFLQGGANTMSIVAANEYMGPLDGQSNGTVDSNPAGLIFELCYTCRAVRKEETAWGYGPRFVPKGNWATYIQYTVE</sequence>
<dbReference type="RefSeq" id="WP_349246321.1">
    <property type="nucleotide sequence ID" value="NZ_JASCXX010000026.1"/>
</dbReference>
<dbReference type="Gene3D" id="2.60.120.260">
    <property type="entry name" value="Galactose-binding domain-like"/>
    <property type="match status" value="1"/>
</dbReference>
<dbReference type="EMBL" id="JASCXX010000026">
    <property type="protein sequence ID" value="MDI6450912.1"/>
    <property type="molecule type" value="Genomic_DNA"/>
</dbReference>
<gene>
    <name evidence="3" type="ORF">QJ522_17765</name>
</gene>
<dbReference type="Proteomes" id="UP001431776">
    <property type="component" value="Unassembled WGS sequence"/>
</dbReference>
<proteinExistence type="predicted"/>
<evidence type="ECO:0000256" key="1">
    <source>
        <dbReference type="SAM" id="SignalP"/>
    </source>
</evidence>
<feature type="chain" id="PRO_5043442833" evidence="1">
    <location>
        <begin position="22"/>
        <end position="342"/>
    </location>
</feature>
<evidence type="ECO:0000313" key="3">
    <source>
        <dbReference type="EMBL" id="MDI6450912.1"/>
    </source>
</evidence>
<comment type="caution">
    <text evidence="3">The sequence shown here is derived from an EMBL/GenBank/DDBJ whole genome shotgun (WGS) entry which is preliminary data.</text>
</comment>
<keyword evidence="4" id="KW-1185">Reference proteome</keyword>
<dbReference type="AlphaFoldDB" id="A0AAW6U2Y2"/>
<feature type="domain" description="Bacterial alpha-L-rhamnosidase N-terminal" evidence="2">
    <location>
        <begin position="211"/>
        <end position="282"/>
    </location>
</feature>
<reference evidence="3" key="1">
    <citation type="submission" date="2023-05" db="EMBL/GenBank/DDBJ databases">
        <title>Anaerotaeda fermentans gen. nov., sp. nov., a novel anaerobic planctomycete of the new family within the order Sedimentisphaerales isolated from Taman Peninsula, Russia.</title>
        <authorList>
            <person name="Khomyakova M.A."/>
            <person name="Merkel A.Y."/>
            <person name="Slobodkin A.I."/>
        </authorList>
    </citation>
    <scope>NUCLEOTIDE SEQUENCE</scope>
    <source>
        <strain evidence="3">M17dextr</strain>
    </source>
</reference>
<protein>
    <submittedName>
        <fullName evidence="3">Alpha-L-rhamnosidase N-terminal domain-containing protein</fullName>
    </submittedName>
</protein>